<dbReference type="AlphaFoldDB" id="A0A317XJC7"/>
<dbReference type="GO" id="GO:0016787">
    <property type="term" value="F:hydrolase activity"/>
    <property type="evidence" value="ECO:0007669"/>
    <property type="project" value="UniProtKB-KW"/>
</dbReference>
<organism evidence="3 4">
    <name type="scientific">Testicularia cyperi</name>
    <dbReference type="NCBI Taxonomy" id="1882483"/>
    <lineage>
        <taxon>Eukaryota</taxon>
        <taxon>Fungi</taxon>
        <taxon>Dikarya</taxon>
        <taxon>Basidiomycota</taxon>
        <taxon>Ustilaginomycotina</taxon>
        <taxon>Ustilaginomycetes</taxon>
        <taxon>Ustilaginales</taxon>
        <taxon>Anthracoideaceae</taxon>
        <taxon>Testicularia</taxon>
    </lineage>
</organism>
<accession>A0A317XJC7</accession>
<dbReference type="SUPFAM" id="SSF53474">
    <property type="entry name" value="alpha/beta-Hydrolases"/>
    <property type="match status" value="1"/>
</dbReference>
<dbReference type="InterPro" id="IPR029058">
    <property type="entry name" value="AB_hydrolase_fold"/>
</dbReference>
<dbReference type="Proteomes" id="UP000246740">
    <property type="component" value="Unassembled WGS sequence"/>
</dbReference>
<dbReference type="OrthoDB" id="414698at2759"/>
<evidence type="ECO:0000313" key="4">
    <source>
        <dbReference type="Proteomes" id="UP000246740"/>
    </source>
</evidence>
<dbReference type="PANTHER" id="PTHR48070:SF6">
    <property type="entry name" value="ESTERASE OVCA2"/>
    <property type="match status" value="1"/>
</dbReference>
<dbReference type="PANTHER" id="PTHR48070">
    <property type="entry name" value="ESTERASE OVCA2"/>
    <property type="match status" value="1"/>
</dbReference>
<keyword evidence="1" id="KW-0378">Hydrolase</keyword>
<name>A0A317XJC7_9BASI</name>
<protein>
    <recommendedName>
        <fullName evidence="2">Serine hydrolase domain-containing protein</fullName>
    </recommendedName>
</protein>
<evidence type="ECO:0000259" key="2">
    <source>
        <dbReference type="Pfam" id="PF03959"/>
    </source>
</evidence>
<proteinExistence type="predicted"/>
<keyword evidence="4" id="KW-1185">Reference proteome</keyword>
<evidence type="ECO:0000313" key="3">
    <source>
        <dbReference type="EMBL" id="PWY98394.1"/>
    </source>
</evidence>
<dbReference type="Pfam" id="PF03959">
    <property type="entry name" value="FSH1"/>
    <property type="match status" value="1"/>
</dbReference>
<dbReference type="Gene3D" id="3.40.50.1820">
    <property type="entry name" value="alpha/beta hydrolase"/>
    <property type="match status" value="1"/>
</dbReference>
<dbReference type="InterPro" id="IPR005645">
    <property type="entry name" value="FSH-like_dom"/>
</dbReference>
<dbReference type="EMBL" id="KZ819198">
    <property type="protein sequence ID" value="PWY98394.1"/>
    <property type="molecule type" value="Genomic_DNA"/>
</dbReference>
<dbReference type="STRING" id="1882483.A0A317XJC7"/>
<dbReference type="InterPro" id="IPR050593">
    <property type="entry name" value="LovG"/>
</dbReference>
<evidence type="ECO:0000256" key="1">
    <source>
        <dbReference type="ARBA" id="ARBA00022801"/>
    </source>
</evidence>
<reference evidence="3 4" key="1">
    <citation type="journal article" date="2018" name="Mol. Biol. Evol.">
        <title>Broad Genomic Sampling Reveals a Smut Pathogenic Ancestry of the Fungal Clade Ustilaginomycotina.</title>
        <authorList>
            <person name="Kijpornyongpan T."/>
            <person name="Mondo S.J."/>
            <person name="Barry K."/>
            <person name="Sandor L."/>
            <person name="Lee J."/>
            <person name="Lipzen A."/>
            <person name="Pangilinan J."/>
            <person name="LaButti K."/>
            <person name="Hainaut M."/>
            <person name="Henrissat B."/>
            <person name="Grigoriev I.V."/>
            <person name="Spatafora J.W."/>
            <person name="Aime M.C."/>
        </authorList>
    </citation>
    <scope>NUCLEOTIDE SEQUENCE [LARGE SCALE GENOMIC DNA]</scope>
    <source>
        <strain evidence="3 4">MCA 3645</strain>
    </source>
</reference>
<gene>
    <name evidence="3" type="ORF">BCV70DRAFT_201708</name>
</gene>
<dbReference type="GO" id="GO:0005737">
    <property type="term" value="C:cytoplasm"/>
    <property type="evidence" value="ECO:0007669"/>
    <property type="project" value="TreeGrafter"/>
</dbReference>
<dbReference type="GO" id="GO:0005634">
    <property type="term" value="C:nucleus"/>
    <property type="evidence" value="ECO:0007669"/>
    <property type="project" value="TreeGrafter"/>
</dbReference>
<dbReference type="InParanoid" id="A0A317XJC7"/>
<feature type="domain" description="Serine hydrolase" evidence="2">
    <location>
        <begin position="3"/>
        <end position="114"/>
    </location>
</feature>
<sequence length="133" mass="14499">MPPFDGLICFSQGCAVATGMLLNQFQADEARHLGYPVRFVVLICGSRPPDGKMGFVSTPGSAPIALPSIHVQGLKDSALAEQKRLSALYDNRVKMVLELDIAHHPPRRTSDVDTVAEAIHKLIDTLEPREARP</sequence>